<evidence type="ECO:0000313" key="2">
    <source>
        <dbReference type="EMBL" id="EJD33339.1"/>
    </source>
</evidence>
<proteinExistence type="predicted"/>
<feature type="compositionally biased region" description="Basic and acidic residues" evidence="1">
    <location>
        <begin position="1"/>
        <end position="12"/>
    </location>
</feature>
<keyword evidence="3" id="KW-1185">Reference proteome</keyword>
<accession>J0CSS4</accession>
<evidence type="ECO:0000313" key="3">
    <source>
        <dbReference type="Proteomes" id="UP000006514"/>
    </source>
</evidence>
<feature type="region of interest" description="Disordered" evidence="1">
    <location>
        <begin position="351"/>
        <end position="386"/>
    </location>
</feature>
<feature type="region of interest" description="Disordered" evidence="1">
    <location>
        <begin position="1"/>
        <end position="24"/>
    </location>
</feature>
<dbReference type="AlphaFoldDB" id="J0CSS4"/>
<feature type="region of interest" description="Disordered" evidence="1">
    <location>
        <begin position="235"/>
        <end position="257"/>
    </location>
</feature>
<feature type="compositionally biased region" description="Basic and acidic residues" evidence="1">
    <location>
        <begin position="239"/>
        <end position="253"/>
    </location>
</feature>
<gene>
    <name evidence="2" type="ORF">AURDEDRAFT_131743</name>
</gene>
<protein>
    <submittedName>
        <fullName evidence="2">Uncharacterized protein</fullName>
    </submittedName>
</protein>
<dbReference type="KEGG" id="adl:AURDEDRAFT_131743"/>
<reference evidence="3" key="1">
    <citation type="journal article" date="2012" name="Science">
        <title>The Paleozoic origin of enzymatic lignin decomposition reconstructed from 31 fungal genomes.</title>
        <authorList>
            <person name="Floudas D."/>
            <person name="Binder M."/>
            <person name="Riley R."/>
            <person name="Barry K."/>
            <person name="Blanchette R.A."/>
            <person name="Henrissat B."/>
            <person name="Martinez A.T."/>
            <person name="Otillar R."/>
            <person name="Spatafora J.W."/>
            <person name="Yadav J.S."/>
            <person name="Aerts A."/>
            <person name="Benoit I."/>
            <person name="Boyd A."/>
            <person name="Carlson A."/>
            <person name="Copeland A."/>
            <person name="Coutinho P.M."/>
            <person name="de Vries R.P."/>
            <person name="Ferreira P."/>
            <person name="Findley K."/>
            <person name="Foster B."/>
            <person name="Gaskell J."/>
            <person name="Glotzer D."/>
            <person name="Gorecki P."/>
            <person name="Heitman J."/>
            <person name="Hesse C."/>
            <person name="Hori C."/>
            <person name="Igarashi K."/>
            <person name="Jurgens J.A."/>
            <person name="Kallen N."/>
            <person name="Kersten P."/>
            <person name="Kohler A."/>
            <person name="Kuees U."/>
            <person name="Kumar T.K.A."/>
            <person name="Kuo A."/>
            <person name="LaButti K."/>
            <person name="Larrondo L.F."/>
            <person name="Lindquist E."/>
            <person name="Ling A."/>
            <person name="Lombard V."/>
            <person name="Lucas S."/>
            <person name="Lundell T."/>
            <person name="Martin R."/>
            <person name="McLaughlin D.J."/>
            <person name="Morgenstern I."/>
            <person name="Morin E."/>
            <person name="Murat C."/>
            <person name="Nagy L.G."/>
            <person name="Nolan M."/>
            <person name="Ohm R.A."/>
            <person name="Patyshakuliyeva A."/>
            <person name="Rokas A."/>
            <person name="Ruiz-Duenas F.J."/>
            <person name="Sabat G."/>
            <person name="Salamov A."/>
            <person name="Samejima M."/>
            <person name="Schmutz J."/>
            <person name="Slot J.C."/>
            <person name="St John F."/>
            <person name="Stenlid J."/>
            <person name="Sun H."/>
            <person name="Sun S."/>
            <person name="Syed K."/>
            <person name="Tsang A."/>
            <person name="Wiebenga A."/>
            <person name="Young D."/>
            <person name="Pisabarro A."/>
            <person name="Eastwood D.C."/>
            <person name="Martin F."/>
            <person name="Cullen D."/>
            <person name="Grigoriev I.V."/>
            <person name="Hibbett D.S."/>
        </authorList>
    </citation>
    <scope>NUCLEOTIDE SEQUENCE [LARGE SCALE GENOMIC DNA]</scope>
    <source>
        <strain evidence="3">TFB10046</strain>
    </source>
</reference>
<dbReference type="Proteomes" id="UP000006514">
    <property type="component" value="Unassembled WGS sequence"/>
</dbReference>
<evidence type="ECO:0000256" key="1">
    <source>
        <dbReference type="SAM" id="MobiDB-lite"/>
    </source>
</evidence>
<organism evidence="2 3">
    <name type="scientific">Auricularia subglabra (strain TFB-10046 / SS5)</name>
    <name type="common">White-rot fungus</name>
    <name type="synonym">Auricularia delicata (strain TFB10046)</name>
    <dbReference type="NCBI Taxonomy" id="717982"/>
    <lineage>
        <taxon>Eukaryota</taxon>
        <taxon>Fungi</taxon>
        <taxon>Dikarya</taxon>
        <taxon>Basidiomycota</taxon>
        <taxon>Agaricomycotina</taxon>
        <taxon>Agaricomycetes</taxon>
        <taxon>Auriculariales</taxon>
        <taxon>Auriculariaceae</taxon>
        <taxon>Auricularia</taxon>
    </lineage>
</organism>
<sequence>MSRSTKEPKTEGTEIETNAGGEEGVDVAQDVSVLANVACLFGAEEDADINVEQSGHCAGSSREVIWQVGEWRRVKVEGDRIGEGGSRDKGHSREEIIAGGVGVEPERAAGTESNYRLRKRESNAGVDFVEAVSADGFASLSQIVKCDEVVVSGYDAQRVITGAVIPVGSGREELLLVCEALGAPRASRPGGASRASRKMNVSAADGPVRMTKMDELEAAWDIRRDGVKETVEEMLQGGGRDEGGRERTRRTPGDVEDGETVELAEDVRYGKNELDELVLGRRRKVAVDGNNADRGAISVGKRDEAVRGTYGGVFKDSGVWGFEPVLDGMEIEAGERGEHRQNGNAFEVEIDAGELEVNEGGRQRQRGGETGGELRGGQMRRESEGVGMGELELDTAGDDEREIDECGAGGKRRESGHVERYLVVGVVEKDVDMNVTEERAGRKEMEMVKCGREGEKDEQWNGIGAGSGDVAETGGKGADVRCWREEREWKDAEAFGVVSNLGIRQEDERGDFAEVQRTPGDNAPNDGGIRVKRGGLKADFEPAEVRGGAGDKKRVEMAYDIGRRVGCAVFREVGDETKVERDEGRHVNGDEAELVV</sequence>
<dbReference type="EMBL" id="JH688290">
    <property type="protein sequence ID" value="EJD33339.1"/>
    <property type="molecule type" value="Genomic_DNA"/>
</dbReference>
<name>J0CSS4_AURST</name>
<feature type="region of interest" description="Disordered" evidence="1">
    <location>
        <begin position="452"/>
        <end position="475"/>
    </location>
</feature>
<dbReference type="InParanoid" id="J0CSS4"/>